<evidence type="ECO:0000256" key="1">
    <source>
        <dbReference type="SAM" id="MobiDB-lite"/>
    </source>
</evidence>
<feature type="compositionally biased region" description="Low complexity" evidence="1">
    <location>
        <begin position="33"/>
        <end position="75"/>
    </location>
</feature>
<evidence type="ECO:0000313" key="3">
    <source>
        <dbReference type="EMBL" id="GHG28663.1"/>
    </source>
</evidence>
<dbReference type="Proteomes" id="UP000632849">
    <property type="component" value="Unassembled WGS sequence"/>
</dbReference>
<dbReference type="PROSITE" id="PS51318">
    <property type="entry name" value="TAT"/>
    <property type="match status" value="1"/>
</dbReference>
<comment type="caution">
    <text evidence="3">The sequence shown here is derived from an EMBL/GenBank/DDBJ whole genome shotgun (WGS) entry which is preliminary data.</text>
</comment>
<feature type="chain" id="PRO_5039526497" description="Lipoprotein" evidence="2">
    <location>
        <begin position="22"/>
        <end position="184"/>
    </location>
</feature>
<organism evidence="3 4">
    <name type="scientific">Streptomyces filamentosus</name>
    <name type="common">Streptomyces roseosporus</name>
    <dbReference type="NCBI Taxonomy" id="67294"/>
    <lineage>
        <taxon>Bacteria</taxon>
        <taxon>Bacillati</taxon>
        <taxon>Actinomycetota</taxon>
        <taxon>Actinomycetes</taxon>
        <taxon>Kitasatosporales</taxon>
        <taxon>Streptomycetaceae</taxon>
        <taxon>Streptomyces</taxon>
    </lineage>
</organism>
<evidence type="ECO:0000313" key="4">
    <source>
        <dbReference type="Proteomes" id="UP000632849"/>
    </source>
</evidence>
<reference evidence="3" key="2">
    <citation type="submission" date="2020-09" db="EMBL/GenBank/DDBJ databases">
        <authorList>
            <person name="Sun Q."/>
            <person name="Ohkuma M."/>
        </authorList>
    </citation>
    <scope>NUCLEOTIDE SEQUENCE</scope>
    <source>
        <strain evidence="3">JCM 4122</strain>
    </source>
</reference>
<keyword evidence="4" id="KW-1185">Reference proteome</keyword>
<keyword evidence="2" id="KW-0732">Signal</keyword>
<reference evidence="3" key="1">
    <citation type="journal article" date="2014" name="Int. J. Syst. Evol. Microbiol.">
        <title>Complete genome sequence of Corynebacterium casei LMG S-19264T (=DSM 44701T), isolated from a smear-ripened cheese.</title>
        <authorList>
            <consortium name="US DOE Joint Genome Institute (JGI-PGF)"/>
            <person name="Walter F."/>
            <person name="Albersmeier A."/>
            <person name="Kalinowski J."/>
            <person name="Ruckert C."/>
        </authorList>
    </citation>
    <scope>NUCLEOTIDE SEQUENCE</scope>
    <source>
        <strain evidence="3">JCM 4122</strain>
    </source>
</reference>
<evidence type="ECO:0000256" key="2">
    <source>
        <dbReference type="SAM" id="SignalP"/>
    </source>
</evidence>
<name>A0A919BYD7_STRFL</name>
<evidence type="ECO:0008006" key="5">
    <source>
        <dbReference type="Google" id="ProtNLM"/>
    </source>
</evidence>
<dbReference type="EMBL" id="BNBE01000004">
    <property type="protein sequence ID" value="GHG28663.1"/>
    <property type="molecule type" value="Genomic_DNA"/>
</dbReference>
<feature type="signal peptide" evidence="2">
    <location>
        <begin position="1"/>
        <end position="21"/>
    </location>
</feature>
<dbReference type="RefSeq" id="WP_190044798.1">
    <property type="nucleotide sequence ID" value="NZ_BNBE01000004.1"/>
</dbReference>
<dbReference type="InterPro" id="IPR006311">
    <property type="entry name" value="TAT_signal"/>
</dbReference>
<gene>
    <name evidence="3" type="ORF">GCM10017667_77360</name>
</gene>
<dbReference type="AlphaFoldDB" id="A0A919BYD7"/>
<sequence length="184" mass="19263">MIHEMSVRRAALVAAALAALAVSCGTTPEPDRAAAGAGTTATATATPGAQETTAAGPTAEATTAPTAATPSGTPAVPDPSSPAPVEKVRDAFATLQATLDDSCATDCVYFLTRVHKELQELDMAMKADPKGPGHFPEPIARMAELNETLGGDSSFENLKKHEKELVGTRDFINTWMQDHPDDYR</sequence>
<feature type="region of interest" description="Disordered" evidence="1">
    <location>
        <begin position="27"/>
        <end position="85"/>
    </location>
</feature>
<accession>A0A919BYD7</accession>
<protein>
    <recommendedName>
        <fullName evidence="5">Lipoprotein</fullName>
    </recommendedName>
</protein>
<proteinExistence type="predicted"/>